<dbReference type="PANTHER" id="PTHR43031">
    <property type="entry name" value="FAD-DEPENDENT OXIDOREDUCTASE"/>
    <property type="match status" value="1"/>
</dbReference>
<dbReference type="AlphaFoldDB" id="A0AB35C221"/>
<proteinExistence type="predicted"/>
<accession>A0AB35C221</accession>
<comment type="caution">
    <text evidence="3">The sequence shown here is derived from an EMBL/GenBank/DDBJ whole genome shotgun (WGS) entry which is preliminary data.</text>
</comment>
<dbReference type="RefSeq" id="WP_008315972.1">
    <property type="nucleotide sequence ID" value="NZ_CP115969.1"/>
</dbReference>
<dbReference type="InterPro" id="IPR001763">
    <property type="entry name" value="Rhodanese-like_dom"/>
</dbReference>
<organism evidence="3 4">
    <name type="scientific">Wohlfahrtiimonas chitiniclastica</name>
    <dbReference type="NCBI Taxonomy" id="400946"/>
    <lineage>
        <taxon>Bacteria</taxon>
        <taxon>Pseudomonadati</taxon>
        <taxon>Pseudomonadota</taxon>
        <taxon>Gammaproteobacteria</taxon>
        <taxon>Cardiobacteriales</taxon>
        <taxon>Ignatzschineriaceae</taxon>
        <taxon>Wohlfahrtiimonas</taxon>
    </lineage>
</organism>
<dbReference type="Proteomes" id="UP000680020">
    <property type="component" value="Unassembled WGS sequence"/>
</dbReference>
<evidence type="ECO:0000313" key="3">
    <source>
        <dbReference type="EMBL" id="MBS7825267.1"/>
    </source>
</evidence>
<dbReference type="EMBL" id="JAGIBU010000009">
    <property type="protein sequence ID" value="MBS7825267.1"/>
    <property type="molecule type" value="Genomic_DNA"/>
</dbReference>
<dbReference type="Pfam" id="PF00581">
    <property type="entry name" value="Rhodanese"/>
    <property type="match status" value="1"/>
</dbReference>
<sequence>MTFLEFFRAELIWFAGLTIVFVLIILNELKSIKTKAFLISSVKALQLSNDDQAVFVDIRDADAYKRAHIPSAVHMPVDQLSTKVTTSSALKNKVIVLYCDSASASTAAVEKLRKEHPDVSLFSLQGGINAWTQANLPVESSKK</sequence>
<keyword evidence="1" id="KW-0812">Transmembrane</keyword>
<gene>
    <name evidence="3" type="ORF">J7561_08635</name>
</gene>
<dbReference type="InterPro" id="IPR036873">
    <property type="entry name" value="Rhodanese-like_dom_sf"/>
</dbReference>
<dbReference type="InterPro" id="IPR050229">
    <property type="entry name" value="GlpE_sulfurtransferase"/>
</dbReference>
<evidence type="ECO:0000313" key="4">
    <source>
        <dbReference type="Proteomes" id="UP000680020"/>
    </source>
</evidence>
<name>A0AB35C221_9GAMM</name>
<feature type="transmembrane region" description="Helical" evidence="1">
    <location>
        <begin position="6"/>
        <end position="26"/>
    </location>
</feature>
<keyword evidence="1" id="KW-1133">Transmembrane helix</keyword>
<dbReference type="SUPFAM" id="SSF52821">
    <property type="entry name" value="Rhodanese/Cell cycle control phosphatase"/>
    <property type="match status" value="1"/>
</dbReference>
<dbReference type="PROSITE" id="PS50206">
    <property type="entry name" value="RHODANESE_3"/>
    <property type="match status" value="1"/>
</dbReference>
<evidence type="ECO:0000256" key="1">
    <source>
        <dbReference type="SAM" id="Phobius"/>
    </source>
</evidence>
<dbReference type="CDD" id="cd00158">
    <property type="entry name" value="RHOD"/>
    <property type="match status" value="1"/>
</dbReference>
<feature type="domain" description="Rhodanese" evidence="2">
    <location>
        <begin position="49"/>
        <end position="140"/>
    </location>
</feature>
<dbReference type="Gene3D" id="3.40.250.10">
    <property type="entry name" value="Rhodanese-like domain"/>
    <property type="match status" value="1"/>
</dbReference>
<dbReference type="GeneID" id="58264561"/>
<evidence type="ECO:0000259" key="2">
    <source>
        <dbReference type="PROSITE" id="PS50206"/>
    </source>
</evidence>
<reference evidence="3" key="1">
    <citation type="submission" date="2021-03" db="EMBL/GenBank/DDBJ databases">
        <title>Identification and antibiotic profiling of Wohlfahrtiimonas chitiniclastica, an underestimated human pathogen.</title>
        <authorList>
            <person name="Kopf A."/>
            <person name="Bunk B."/>
            <person name="Coldewey S."/>
            <person name="Gunzer F."/>
            <person name="Riedel T."/>
            <person name="Schroettner P."/>
        </authorList>
    </citation>
    <scope>NUCLEOTIDE SEQUENCE</scope>
    <source>
        <strain evidence="3">DSM 100917</strain>
    </source>
</reference>
<dbReference type="PANTHER" id="PTHR43031:SF1">
    <property type="entry name" value="PYRIDINE NUCLEOTIDE-DISULPHIDE OXIDOREDUCTASE"/>
    <property type="match status" value="1"/>
</dbReference>
<keyword evidence="1" id="KW-0472">Membrane</keyword>
<dbReference type="SMART" id="SM00450">
    <property type="entry name" value="RHOD"/>
    <property type="match status" value="1"/>
</dbReference>
<protein>
    <submittedName>
        <fullName evidence="3">Rhodanese-like domain-containing protein</fullName>
    </submittedName>
</protein>